<dbReference type="HOGENOM" id="CLU_042622_0_0_2"/>
<protein>
    <submittedName>
        <fullName evidence="4">Phosphoesterase RecJ domain-containing protein</fullName>
    </submittedName>
</protein>
<dbReference type="GeneID" id="26009447"/>
<dbReference type="InterPro" id="IPR051673">
    <property type="entry name" value="SSDNA_exonuclease_RecJ"/>
</dbReference>
<evidence type="ECO:0000259" key="3">
    <source>
        <dbReference type="Pfam" id="PF21763"/>
    </source>
</evidence>
<dbReference type="InterPro" id="IPR001667">
    <property type="entry name" value="DDH_dom"/>
</dbReference>
<organism evidence="4 7">
    <name type="scientific">Halanaeroarchaeum sulfurireducens</name>
    <dbReference type="NCBI Taxonomy" id="1604004"/>
    <lineage>
        <taxon>Archaea</taxon>
        <taxon>Methanobacteriati</taxon>
        <taxon>Methanobacteriota</taxon>
        <taxon>Stenosarchaea group</taxon>
        <taxon>Halobacteria</taxon>
        <taxon>Halobacteriales</taxon>
        <taxon>Halobacteriaceae</taxon>
        <taxon>Halanaeroarchaeum</taxon>
    </lineage>
</organism>
<dbReference type="Pfam" id="PF21763">
    <property type="entry name" value="DHH_CID"/>
    <property type="match status" value="1"/>
</dbReference>
<dbReference type="InterPro" id="IPR003156">
    <property type="entry name" value="DHHA1_dom"/>
</dbReference>
<dbReference type="GO" id="GO:0004527">
    <property type="term" value="F:exonuclease activity"/>
    <property type="evidence" value="ECO:0007669"/>
    <property type="project" value="UniProtKB-KW"/>
</dbReference>
<dbReference type="GO" id="GO:0003676">
    <property type="term" value="F:nucleic acid binding"/>
    <property type="evidence" value="ECO:0007669"/>
    <property type="project" value="InterPro"/>
</dbReference>
<dbReference type="PANTHER" id="PTHR30255:SF3">
    <property type="entry name" value="SINGLE-STRANDED-DNA-SPECIFIC EXONUCLEASE RECJ"/>
    <property type="match status" value="1"/>
</dbReference>
<evidence type="ECO:0000259" key="1">
    <source>
        <dbReference type="Pfam" id="PF01368"/>
    </source>
</evidence>
<feature type="domain" description="DHHA1" evidence="2">
    <location>
        <begin position="377"/>
        <end position="474"/>
    </location>
</feature>
<evidence type="ECO:0000313" key="4">
    <source>
        <dbReference type="EMBL" id="AKH96586.1"/>
    </source>
</evidence>
<reference evidence="4 7" key="1">
    <citation type="journal article" date="2015" name="ISME J.">
        <title>Elemental sulfur and acetate can support life of a novel strictly anaerobic haloarchaeon.</title>
        <authorList>
            <person name="Sorokin D.Y."/>
            <person name="Kublanov I.V."/>
            <person name="Gavrilov S.N."/>
            <person name="Rojo D."/>
            <person name="Roman P."/>
            <person name="Golyshin P.N."/>
            <person name="Slepak V.Z."/>
            <person name="Smedile F."/>
            <person name="Ferrer M."/>
            <person name="Messina E."/>
            <person name="La Cono V."/>
            <person name="Yakimov M.M."/>
        </authorList>
    </citation>
    <scope>NUCLEOTIDE SEQUENCE [LARGE SCALE GENOMIC DNA]</scope>
    <source>
        <strain evidence="4 7">HSR2</strain>
    </source>
</reference>
<keyword evidence="7" id="KW-1185">Reference proteome</keyword>
<evidence type="ECO:0000313" key="5">
    <source>
        <dbReference type="EMBL" id="ALG80988.1"/>
    </source>
</evidence>
<feature type="domain" description="DDH" evidence="1">
    <location>
        <begin position="25"/>
        <end position="167"/>
    </location>
</feature>
<reference evidence="5 6" key="3">
    <citation type="journal article" date="2016" name="Stand. Genomic Sci.">
        <title>Complete genome sequence of 'Halanaeroarchaeum sulfurireducens' M27-SA2, a sulfur-reducing and acetate-oxidizing haloarchaeon from the deep-sea hypersaline anoxic lake Medee.</title>
        <authorList>
            <person name="Messina E."/>
            <person name="Sorokin D.Y."/>
            <person name="Kublanov I.V."/>
            <person name="Toshchakov S."/>
            <person name="Lopatina A."/>
            <person name="Arcadi E."/>
            <person name="Smedile F."/>
            <person name="La Spada G."/>
            <person name="La Cono V."/>
            <person name="Yakimov M.M."/>
        </authorList>
    </citation>
    <scope>NUCLEOTIDE SEQUENCE [LARGE SCALE GENOMIC DNA]</scope>
    <source>
        <strain evidence="5 6">M27-SA2</strain>
    </source>
</reference>
<evidence type="ECO:0000313" key="6">
    <source>
        <dbReference type="Proteomes" id="UP000060390"/>
    </source>
</evidence>
<proteinExistence type="predicted"/>
<accession>A0A0F7P5X6</accession>
<evidence type="ECO:0000259" key="2">
    <source>
        <dbReference type="Pfam" id="PF02272"/>
    </source>
</evidence>
<sequence>MDAPIPALARPARAAARRLREADEVLLASHIDADGLTSAAIAATALERAGIPVATTFEKQLDEEAIAAIAATDYETVLFTDFGSGQLDVVTEYAERKGFTPIVADHHQPTDAETAYHVNPLLEGIDGGSELSGAGTTYALARALADCGRDPEDHAADGNRDLAALAVVGAVGDMQTVDGELVGANAAITDEGVAAGVLDTTKDLAMYGTQTRPLPKLLEYANDVRIPGITNDRSGVVRFLDGLDMELKADGEWRTWADLTHDERRTVVSALVRRAVRNGVPAGRIDDLIGTSYTLPREAPGTVLRDASEFSTLLNATARYDRADVGLAVCQGDRGEAFQEAKRLLRTHRRNLSEGIEWVADHGVTREDNCQWFHAGEEIRETIVGIVAGMAYGANGVDRSVPMIAFADADKGETKVSARGTSALLRRGLDLSTVMQEASRAVGGDGGGHTIAAGATVPRGTETAFVEVADDVLGEQLD</sequence>
<dbReference type="Gene3D" id="3.10.310.30">
    <property type="match status" value="1"/>
</dbReference>
<dbReference type="EMBL" id="CP008874">
    <property type="protein sequence ID" value="AKH96586.1"/>
    <property type="molecule type" value="Genomic_DNA"/>
</dbReference>
<feature type="domain" description="DHH-CID" evidence="3">
    <location>
        <begin position="206"/>
        <end position="289"/>
    </location>
</feature>
<name>A0A0F7P5X6_9EURY</name>
<dbReference type="Pfam" id="PF02272">
    <property type="entry name" value="DHHA1"/>
    <property type="match status" value="1"/>
</dbReference>
<dbReference type="AlphaFoldDB" id="A0A0F7P5X6"/>
<dbReference type="Gene3D" id="3.90.1640.30">
    <property type="match status" value="1"/>
</dbReference>
<gene>
    <name evidence="5" type="ORF">HLASA_0072</name>
    <name evidence="4" type="ORF">HLASF_0072</name>
</gene>
<dbReference type="Proteomes" id="UP000069906">
    <property type="component" value="Chromosome"/>
</dbReference>
<dbReference type="PANTHER" id="PTHR30255">
    <property type="entry name" value="SINGLE-STRANDED-DNA-SPECIFIC EXONUCLEASE RECJ"/>
    <property type="match status" value="1"/>
</dbReference>
<dbReference type="Pfam" id="PF01368">
    <property type="entry name" value="DHH"/>
    <property type="match status" value="1"/>
</dbReference>
<dbReference type="EMBL" id="CP011564">
    <property type="protein sequence ID" value="ALG80988.1"/>
    <property type="molecule type" value="Genomic_DNA"/>
</dbReference>
<dbReference type="STRING" id="1604004.HLASA_0072"/>
<dbReference type="PATRIC" id="fig|1604004.4.peg.77"/>
<dbReference type="KEGG" id="hsu:HLASF_0072"/>
<dbReference type="InterPro" id="IPR038763">
    <property type="entry name" value="DHH_sf"/>
</dbReference>
<evidence type="ECO:0000313" key="7">
    <source>
        <dbReference type="Proteomes" id="UP000069906"/>
    </source>
</evidence>
<reference evidence="6" key="2">
    <citation type="submission" date="2015-05" db="EMBL/GenBank/DDBJ databases">
        <title>Complete genome sequence of Halanaeroarchaeum sulfurireducens type strain M27-SA2, a sulfate-reducer haloarchaeon from marine anoxic lake Medee.</title>
        <authorList>
            <person name="Messina E."/>
            <person name="Kublanov I.V."/>
            <person name="Toshchakov S."/>
            <person name="Arcadi E."/>
            <person name="La Spada G."/>
            <person name="La Cono V."/>
            <person name="Yakimov M.M."/>
        </authorList>
    </citation>
    <scope>NUCLEOTIDE SEQUENCE [LARGE SCALE GENOMIC DNA]</scope>
    <source>
        <strain evidence="6">M27-SA2</strain>
    </source>
</reference>
<dbReference type="InterPro" id="IPR048515">
    <property type="entry name" value="DHH_CID"/>
</dbReference>
<dbReference type="RefSeq" id="WP_050047437.1">
    <property type="nucleotide sequence ID" value="NZ_CP008874.1"/>
</dbReference>
<dbReference type="KEGG" id="hsf:HLASA_0072"/>
<dbReference type="OrthoDB" id="36101at2157"/>
<dbReference type="SUPFAM" id="SSF64182">
    <property type="entry name" value="DHH phosphoesterases"/>
    <property type="match status" value="1"/>
</dbReference>
<dbReference type="Proteomes" id="UP000060390">
    <property type="component" value="Chromosome"/>
</dbReference>